<reference evidence="3 4" key="1">
    <citation type="submission" date="2018-04" db="EMBL/GenBank/DDBJ databases">
        <title>Genome of Nocardioides gansuensis WSJ-1.</title>
        <authorList>
            <person name="Wu S."/>
            <person name="Wang G."/>
        </authorList>
    </citation>
    <scope>NUCLEOTIDE SEQUENCE [LARGE SCALE GENOMIC DNA]</scope>
    <source>
        <strain evidence="3 4">WSJ-1</strain>
    </source>
</reference>
<accession>A0A2T8F950</accession>
<dbReference type="RefSeq" id="WP_116572560.1">
    <property type="nucleotide sequence ID" value="NZ_QDGZ01000005.1"/>
</dbReference>
<dbReference type="SUPFAM" id="SSF55961">
    <property type="entry name" value="Bet v1-like"/>
    <property type="match status" value="1"/>
</dbReference>
<protein>
    <submittedName>
        <fullName evidence="3">Cyclase</fullName>
    </submittedName>
</protein>
<evidence type="ECO:0000313" key="4">
    <source>
        <dbReference type="Proteomes" id="UP000246018"/>
    </source>
</evidence>
<name>A0A2T8F950_9ACTN</name>
<keyword evidence="4" id="KW-1185">Reference proteome</keyword>
<feature type="region of interest" description="Disordered" evidence="1">
    <location>
        <begin position="142"/>
        <end position="208"/>
    </location>
</feature>
<dbReference type="InterPro" id="IPR047137">
    <property type="entry name" value="ORF3"/>
</dbReference>
<dbReference type="Proteomes" id="UP000246018">
    <property type="component" value="Unassembled WGS sequence"/>
</dbReference>
<dbReference type="PANTHER" id="PTHR33824:SF7">
    <property type="entry name" value="POLYKETIDE CYCLASE_DEHYDRASE AND LIPID TRANSPORT SUPERFAMILY PROTEIN"/>
    <property type="match status" value="1"/>
</dbReference>
<dbReference type="InterPro" id="IPR023393">
    <property type="entry name" value="START-like_dom_sf"/>
</dbReference>
<dbReference type="PANTHER" id="PTHR33824">
    <property type="entry name" value="POLYKETIDE CYCLASE/DEHYDRASE AND LIPID TRANSPORT SUPERFAMILY PROTEIN"/>
    <property type="match status" value="1"/>
</dbReference>
<dbReference type="CDD" id="cd07817">
    <property type="entry name" value="SRPBCC_8"/>
    <property type="match status" value="1"/>
</dbReference>
<dbReference type="Pfam" id="PF03364">
    <property type="entry name" value="Polyketide_cyc"/>
    <property type="match status" value="1"/>
</dbReference>
<feature type="compositionally biased region" description="Low complexity" evidence="1">
    <location>
        <begin position="189"/>
        <end position="199"/>
    </location>
</feature>
<feature type="compositionally biased region" description="Gly residues" evidence="1">
    <location>
        <begin position="159"/>
        <end position="188"/>
    </location>
</feature>
<proteinExistence type="predicted"/>
<gene>
    <name evidence="3" type="ORF">DDE18_12215</name>
</gene>
<dbReference type="OrthoDB" id="3695445at2"/>
<evidence type="ECO:0000313" key="3">
    <source>
        <dbReference type="EMBL" id="PVG82256.1"/>
    </source>
</evidence>
<comment type="caution">
    <text evidence="3">The sequence shown here is derived from an EMBL/GenBank/DDBJ whole genome shotgun (WGS) entry which is preliminary data.</text>
</comment>
<evidence type="ECO:0000259" key="2">
    <source>
        <dbReference type="Pfam" id="PF03364"/>
    </source>
</evidence>
<feature type="domain" description="Coenzyme Q-binding protein COQ10 START" evidence="2">
    <location>
        <begin position="10"/>
        <end position="129"/>
    </location>
</feature>
<organism evidence="3 4">
    <name type="scientific">Nocardioides gansuensis</name>
    <dbReference type="NCBI Taxonomy" id="2138300"/>
    <lineage>
        <taxon>Bacteria</taxon>
        <taxon>Bacillati</taxon>
        <taxon>Actinomycetota</taxon>
        <taxon>Actinomycetes</taxon>
        <taxon>Propionibacteriales</taxon>
        <taxon>Nocardioidaceae</taxon>
        <taxon>Nocardioides</taxon>
    </lineage>
</organism>
<evidence type="ECO:0000256" key="1">
    <source>
        <dbReference type="SAM" id="MobiDB-lite"/>
    </source>
</evidence>
<dbReference type="EMBL" id="QDGZ01000005">
    <property type="protein sequence ID" value="PVG82256.1"/>
    <property type="molecule type" value="Genomic_DNA"/>
</dbReference>
<dbReference type="Gene3D" id="3.30.530.20">
    <property type="match status" value="1"/>
</dbReference>
<sequence length="208" mass="22245">MSVIEKSCEVDVPVRTAYDQWTQFETFPQFMEGVEEVKQLDDKHLHWKAEIAGVKREWDAEIVDQTPDERVTWRAVSGSKNDGTVSFAPAGADHTRVTLRLDFEPEGMMEKAGDMLNVVDRRVEGDLERFKEFIEHRGTETGAWRGDIKPTGEVNEPGTTGGTMGGTTGGTMGGTTGTSGGTMGGTTGTTGTTGTPGTTGPTGGTPIS</sequence>
<dbReference type="AlphaFoldDB" id="A0A2T8F950"/>
<dbReference type="InterPro" id="IPR005031">
    <property type="entry name" value="COQ10_START"/>
</dbReference>